<organism evidence="2 3">
    <name type="scientific">Opisthocomus hoazin</name>
    <name type="common">Hoatzin</name>
    <name type="synonym">Phasianus hoazin</name>
    <dbReference type="NCBI Taxonomy" id="30419"/>
    <lineage>
        <taxon>Eukaryota</taxon>
        <taxon>Metazoa</taxon>
        <taxon>Chordata</taxon>
        <taxon>Craniata</taxon>
        <taxon>Vertebrata</taxon>
        <taxon>Euteleostomi</taxon>
        <taxon>Archelosauria</taxon>
        <taxon>Archosauria</taxon>
        <taxon>Dinosauria</taxon>
        <taxon>Saurischia</taxon>
        <taxon>Theropoda</taxon>
        <taxon>Coelurosauria</taxon>
        <taxon>Aves</taxon>
        <taxon>Neognathae</taxon>
        <taxon>Neoaves</taxon>
        <taxon>Opisthocomiformes</taxon>
        <taxon>Opisthocomidae</taxon>
        <taxon>Opisthocomus</taxon>
    </lineage>
</organism>
<reference evidence="2 3" key="1">
    <citation type="submission" date="2014-04" db="EMBL/GenBank/DDBJ databases">
        <title>Genome evolution of avian class.</title>
        <authorList>
            <person name="Zhang G."/>
            <person name="Li C."/>
        </authorList>
    </citation>
    <scope>NUCLEOTIDE SEQUENCE [LARGE SCALE GENOMIC DNA]</scope>
    <source>
        <strain evidence="2">BGI_N306</strain>
    </source>
</reference>
<sequence length="231" mass="26732">QDSLTGTKRGQMTWSISLSASTTRRDSLVSQRRRKRELNNCLFNSFLALVFETSKNQICFHNGMSPSSSFYGICTVVLKRKLIEKTSGRERGENAEHRFLISEIKNLEVYENIGAKKMLNNLLFPGHLLHILVSEKTVCILYRCRQKYSKTEKKRHAVTVYKVRSQRENRIIIAARKQNSKIHSLLRTRAREVLREVRLQVKVQHLKGESEGTKSSEGPDPERLPMKLYKA</sequence>
<dbReference type="PhylomeDB" id="A0A091XXN0"/>
<dbReference type="Proteomes" id="UP000053605">
    <property type="component" value="Unassembled WGS sequence"/>
</dbReference>
<dbReference type="AlphaFoldDB" id="A0A091XXN0"/>
<name>A0A091XXN0_OPIHO</name>
<gene>
    <name evidence="2" type="ORF">N306_15268</name>
</gene>
<evidence type="ECO:0000256" key="1">
    <source>
        <dbReference type="SAM" id="MobiDB-lite"/>
    </source>
</evidence>
<evidence type="ECO:0000313" key="2">
    <source>
        <dbReference type="EMBL" id="KFR17611.1"/>
    </source>
</evidence>
<protein>
    <submittedName>
        <fullName evidence="2">Uncharacterized protein</fullName>
    </submittedName>
</protein>
<keyword evidence="3" id="KW-1185">Reference proteome</keyword>
<dbReference type="EMBL" id="KK736146">
    <property type="protein sequence ID" value="KFR17611.1"/>
    <property type="molecule type" value="Genomic_DNA"/>
</dbReference>
<feature type="non-terminal residue" evidence="2">
    <location>
        <position position="1"/>
    </location>
</feature>
<proteinExistence type="predicted"/>
<feature type="non-terminal residue" evidence="2">
    <location>
        <position position="231"/>
    </location>
</feature>
<accession>A0A091XXN0</accession>
<evidence type="ECO:0000313" key="3">
    <source>
        <dbReference type="Proteomes" id="UP000053605"/>
    </source>
</evidence>
<feature type="region of interest" description="Disordered" evidence="1">
    <location>
        <begin position="207"/>
        <end position="231"/>
    </location>
</feature>